<dbReference type="GO" id="GO:0008234">
    <property type="term" value="F:cysteine-type peptidase activity"/>
    <property type="evidence" value="ECO:0007669"/>
    <property type="project" value="InterPro"/>
</dbReference>
<comment type="similarity">
    <text evidence="1">Belongs to the peptidase C48 family.</text>
</comment>
<accession>A0A7D9DBD7</accession>
<dbReference type="Gene3D" id="3.40.395.10">
    <property type="entry name" value="Adenoviral Proteinase, Chain A"/>
    <property type="match status" value="1"/>
</dbReference>
<protein>
    <submittedName>
        <fullName evidence="4">Zinc finger SWIM domain-containing 3, partial</fullName>
    </submittedName>
</protein>
<evidence type="ECO:0000256" key="1">
    <source>
        <dbReference type="ARBA" id="ARBA00005234"/>
    </source>
</evidence>
<dbReference type="OrthoDB" id="10031901at2759"/>
<dbReference type="Proteomes" id="UP001152795">
    <property type="component" value="Unassembled WGS sequence"/>
</dbReference>
<dbReference type="GO" id="GO:0006508">
    <property type="term" value="P:proteolysis"/>
    <property type="evidence" value="ECO:0007669"/>
    <property type="project" value="UniProtKB-KW"/>
</dbReference>
<keyword evidence="5" id="KW-1185">Reference proteome</keyword>
<keyword evidence="3" id="KW-0378">Hydrolase</keyword>
<organism evidence="4 5">
    <name type="scientific">Paramuricea clavata</name>
    <name type="common">Red gorgonian</name>
    <name type="synonym">Violescent sea-whip</name>
    <dbReference type="NCBI Taxonomy" id="317549"/>
    <lineage>
        <taxon>Eukaryota</taxon>
        <taxon>Metazoa</taxon>
        <taxon>Cnidaria</taxon>
        <taxon>Anthozoa</taxon>
        <taxon>Octocorallia</taxon>
        <taxon>Malacalcyonacea</taxon>
        <taxon>Plexauridae</taxon>
        <taxon>Paramuricea</taxon>
    </lineage>
</organism>
<dbReference type="AlphaFoldDB" id="A0A7D9DBD7"/>
<dbReference type="EMBL" id="CACRXK020000311">
    <property type="protein sequence ID" value="CAB3980659.1"/>
    <property type="molecule type" value="Genomic_DNA"/>
</dbReference>
<evidence type="ECO:0000256" key="3">
    <source>
        <dbReference type="ARBA" id="ARBA00022801"/>
    </source>
</evidence>
<sequence length="413" mass="46140">MALTVVLFQDIISSNLYYTVNRGILADILFPAVGTSGTQTLHIKKPFHITEVSTLVAIPCENDCQTMLDCLNDDVYSAISCYLGTFDKAAVEHLLKMHKLKELARNVKNEKEWLEEYVQATTQNLCPTSSNDKVVLGKSVLSEDLATLTCQRWLNINVIGQYADILNSYNTETRTFILNRLIGLKAEDLEELIKTSRGDICKYFTFIVNVGTKGGSQYVGTPSQKGCHWVVLYVDTTTNEYWYIDTLGWAPPKDLFDYVNPILDAFFCASSLSRKQTCGRYLAHKTSIDDVGRHKCLNSCYKNIPLQDCASVCGVIAVVIASLICLQPNMWASCFLSRSNTFPDSLSWLTRPSTHSSYLRRVLIEWIMHGEIDTSALGFSHANVSFKAPLPTKFVLTNNFVPTTTSNIQAALA</sequence>
<dbReference type="InterPro" id="IPR038765">
    <property type="entry name" value="Papain-like_cys_pep_sf"/>
</dbReference>
<keyword evidence="2" id="KW-0645">Protease</keyword>
<dbReference type="InterPro" id="IPR003653">
    <property type="entry name" value="Peptidase_C48_C"/>
</dbReference>
<name>A0A7D9DBD7_PARCT</name>
<evidence type="ECO:0000256" key="2">
    <source>
        <dbReference type="ARBA" id="ARBA00022670"/>
    </source>
</evidence>
<gene>
    <name evidence="4" type="ORF">PACLA_8A084843</name>
</gene>
<evidence type="ECO:0000313" key="4">
    <source>
        <dbReference type="EMBL" id="CAB3980659.1"/>
    </source>
</evidence>
<reference evidence="4" key="1">
    <citation type="submission" date="2020-04" db="EMBL/GenBank/DDBJ databases">
        <authorList>
            <person name="Alioto T."/>
            <person name="Alioto T."/>
            <person name="Gomez Garrido J."/>
        </authorList>
    </citation>
    <scope>NUCLEOTIDE SEQUENCE</scope>
    <source>
        <strain evidence="4">A484AB</strain>
    </source>
</reference>
<dbReference type="PROSITE" id="PS50600">
    <property type="entry name" value="ULP_PROTEASE"/>
    <property type="match status" value="1"/>
</dbReference>
<evidence type="ECO:0000313" key="5">
    <source>
        <dbReference type="Proteomes" id="UP001152795"/>
    </source>
</evidence>
<comment type="caution">
    <text evidence="4">The sequence shown here is derived from an EMBL/GenBank/DDBJ whole genome shotgun (WGS) entry which is preliminary data.</text>
</comment>
<dbReference type="SUPFAM" id="SSF54001">
    <property type="entry name" value="Cysteine proteinases"/>
    <property type="match status" value="1"/>
</dbReference>
<proteinExistence type="inferred from homology"/>